<evidence type="ECO:0000313" key="5">
    <source>
        <dbReference type="Proteomes" id="UP000009154"/>
    </source>
</evidence>
<dbReference type="GO" id="GO:0016491">
    <property type="term" value="F:oxidoreductase activity"/>
    <property type="evidence" value="ECO:0007669"/>
    <property type="project" value="UniProtKB-KW"/>
</dbReference>
<protein>
    <submittedName>
        <fullName evidence="4">Putative FAD-dependent pyridine nucleotide-disulfide oxidoreductase</fullName>
    </submittedName>
</protein>
<gene>
    <name evidence="4" type="ordered locus">GPOL_c08280</name>
</gene>
<dbReference type="PANTHER" id="PTHR42949:SF3">
    <property type="entry name" value="ANAEROBIC GLYCEROL-3-PHOSPHATE DEHYDROGENASE SUBUNIT B"/>
    <property type="match status" value="1"/>
</dbReference>
<dbReference type="PRINTS" id="PR00368">
    <property type="entry name" value="FADPNR"/>
</dbReference>
<dbReference type="STRING" id="1112204.GPOL_c08280"/>
<keyword evidence="5" id="KW-1185">Reference proteome</keyword>
<evidence type="ECO:0000256" key="2">
    <source>
        <dbReference type="SAM" id="MobiDB-lite"/>
    </source>
</evidence>
<evidence type="ECO:0000259" key="3">
    <source>
        <dbReference type="Pfam" id="PF07992"/>
    </source>
</evidence>
<dbReference type="SUPFAM" id="SSF51905">
    <property type="entry name" value="FAD/NAD(P)-binding domain"/>
    <property type="match status" value="1"/>
</dbReference>
<dbReference type="PIRSF" id="PIRSF037495">
    <property type="entry name" value="Opine_OX_OoxA/HcnB"/>
    <property type="match status" value="1"/>
</dbReference>
<evidence type="ECO:0000313" key="4">
    <source>
        <dbReference type="EMBL" id="AFA71895.1"/>
    </source>
</evidence>
<feature type="domain" description="FAD/NAD(P)-binding" evidence="3">
    <location>
        <begin position="3"/>
        <end position="340"/>
    </location>
</feature>
<dbReference type="InterPro" id="IPR017224">
    <property type="entry name" value="Opine_Oxase_asu/HCN_bsu"/>
</dbReference>
<accession>H6MYL7</accession>
<dbReference type="InterPro" id="IPR051691">
    <property type="entry name" value="Metab_Enz_Cyan_OpOx_G3PDH"/>
</dbReference>
<dbReference type="AlphaFoldDB" id="H6MYL7"/>
<dbReference type="RefSeq" id="WP_014358839.1">
    <property type="nucleotide sequence ID" value="NC_016906.1"/>
</dbReference>
<evidence type="ECO:0000256" key="1">
    <source>
        <dbReference type="ARBA" id="ARBA00023002"/>
    </source>
</evidence>
<sequence length="478" mass="49797">MTHVAVIGAGPAGLAAAESALHADATVTLVDLNDAPGGQYHRELPAAYRAARPDVVGHEWDAYRRRRDHVLGHPACTWMSNTVVFLLERRGAGPRSGRDAPRLHLLTGGVDAPDRTRAVLEPDALILATGAHDRVLPFPGWTLPGVYTAGAAQTLARTERVALGRRAVISGTGPFLLPVAESLSSVGTEVTEVLEANGIGTIARGWSAQPQRLLAQTGKARDLMHYGRHLLAHRIPVRGGQAVIRALGDSRVQGAVIARLDADWTPIPGTEREIEVDTICVGHGFTPSLELATAAGCAAVEVAGGTFVGVDDNQLTSAPAVYAAGEVTGIGGAASAHAEGVVAGYAAAGRADLITARMSRARVAAQHFSTRLATAHPIGDGWQTWLEDTTVVCRCEATTLGQLRGAHSAEESARATRLNTRAGLGPCQARFCGANVDAICGRRAADRTGASGLPAATPQNRPIAQPIRLGELAGHDGR</sequence>
<dbReference type="HOGENOM" id="CLU_030705_1_2_11"/>
<proteinExistence type="predicted"/>
<dbReference type="InterPro" id="IPR036188">
    <property type="entry name" value="FAD/NAD-bd_sf"/>
</dbReference>
<dbReference type="Proteomes" id="UP000009154">
    <property type="component" value="Chromosome"/>
</dbReference>
<keyword evidence="1" id="KW-0560">Oxidoreductase</keyword>
<dbReference type="InterPro" id="IPR023753">
    <property type="entry name" value="FAD/NAD-binding_dom"/>
</dbReference>
<dbReference type="GeneID" id="90157915"/>
<name>H6MYL7_GORPV</name>
<dbReference type="PRINTS" id="PR00411">
    <property type="entry name" value="PNDRDTASEI"/>
</dbReference>
<feature type="region of interest" description="Disordered" evidence="2">
    <location>
        <begin position="449"/>
        <end position="478"/>
    </location>
</feature>
<dbReference type="eggNOG" id="COG0446">
    <property type="taxonomic scope" value="Bacteria"/>
</dbReference>
<dbReference type="PANTHER" id="PTHR42949">
    <property type="entry name" value="ANAEROBIC GLYCEROL-3-PHOSPHATE DEHYDROGENASE SUBUNIT B"/>
    <property type="match status" value="1"/>
</dbReference>
<organism evidence="4 5">
    <name type="scientific">Gordonia polyisoprenivorans (strain DSM 44266 / VH2)</name>
    <dbReference type="NCBI Taxonomy" id="1112204"/>
    <lineage>
        <taxon>Bacteria</taxon>
        <taxon>Bacillati</taxon>
        <taxon>Actinomycetota</taxon>
        <taxon>Actinomycetes</taxon>
        <taxon>Mycobacteriales</taxon>
        <taxon>Gordoniaceae</taxon>
        <taxon>Gordonia</taxon>
    </lineage>
</organism>
<dbReference type="Gene3D" id="3.40.50.720">
    <property type="entry name" value="NAD(P)-binding Rossmann-like Domain"/>
    <property type="match status" value="1"/>
</dbReference>
<dbReference type="InterPro" id="IPR041854">
    <property type="entry name" value="BFD-like_2Fe2S-bd_dom_sf"/>
</dbReference>
<dbReference type="EMBL" id="CP003119">
    <property type="protein sequence ID" value="AFA71895.1"/>
    <property type="molecule type" value="Genomic_DNA"/>
</dbReference>
<dbReference type="Gene3D" id="3.50.50.60">
    <property type="entry name" value="FAD/NAD(P)-binding domain"/>
    <property type="match status" value="2"/>
</dbReference>
<dbReference type="KEGG" id="gpo:GPOL_c08280"/>
<reference evidence="4 5" key="1">
    <citation type="journal article" date="2012" name="Appl. Environ. Microbiol.">
        <title>Involvement of two latex-clearing proteins during rubber degradation and insights into the subsequent degradation pathway revealed by the genome sequence of Gordonia polyisoprenivorans strain VH2.</title>
        <authorList>
            <person name="Hiessl S."/>
            <person name="Schuldes J."/>
            <person name="Thurmer A."/>
            <person name="Halbsguth T."/>
            <person name="Broker D."/>
            <person name="Angelov A."/>
            <person name="Liebl W."/>
            <person name="Daniel R."/>
            <person name="Steinbuchel A."/>
        </authorList>
    </citation>
    <scope>NUCLEOTIDE SEQUENCE [LARGE SCALE GENOMIC DNA]</scope>
    <source>
        <strain evidence="5">DSM 44266 / VH2</strain>
    </source>
</reference>
<dbReference type="Gene3D" id="1.10.10.1100">
    <property type="entry name" value="BFD-like [2Fe-2S]-binding domain"/>
    <property type="match status" value="1"/>
</dbReference>
<dbReference type="Pfam" id="PF07992">
    <property type="entry name" value="Pyr_redox_2"/>
    <property type="match status" value="1"/>
</dbReference>